<dbReference type="Proteomes" id="UP001198862">
    <property type="component" value="Unassembled WGS sequence"/>
</dbReference>
<keyword evidence="3" id="KW-1185">Reference proteome</keyword>
<name>A0ABS8KVQ6_9HYPH</name>
<dbReference type="Pfam" id="PF20084">
    <property type="entry name" value="TrbK"/>
    <property type="match status" value="1"/>
</dbReference>
<protein>
    <submittedName>
        <fullName evidence="2">Entry exclusion protein TrbK-alt</fullName>
    </submittedName>
</protein>
<gene>
    <name evidence="2" type="primary">trbK-alt</name>
    <name evidence="2" type="ORF">LJ725_14410</name>
</gene>
<feature type="region of interest" description="Disordered" evidence="1">
    <location>
        <begin position="31"/>
        <end position="55"/>
    </location>
</feature>
<dbReference type="EMBL" id="JAJISD010000005">
    <property type="protein sequence ID" value="MCC8430164.1"/>
    <property type="molecule type" value="Genomic_DNA"/>
</dbReference>
<evidence type="ECO:0000313" key="3">
    <source>
        <dbReference type="Proteomes" id="UP001198862"/>
    </source>
</evidence>
<dbReference type="PROSITE" id="PS51257">
    <property type="entry name" value="PROKAR_LIPOPROTEIN"/>
    <property type="match status" value="1"/>
</dbReference>
<evidence type="ECO:0000313" key="2">
    <source>
        <dbReference type="EMBL" id="MCC8430164.1"/>
    </source>
</evidence>
<dbReference type="InterPro" id="IPR027587">
    <property type="entry name" value="TrbK"/>
</dbReference>
<evidence type="ECO:0000256" key="1">
    <source>
        <dbReference type="SAM" id="MobiDB-lite"/>
    </source>
</evidence>
<proteinExistence type="predicted"/>
<sequence length="120" mass="13351">MTNRLERLPRVAAVFIAVLVVAACAIRLRDDESHTEPRRSLTPKSDSTAAKLEQCRTVSSDERDALLECKKIWAETRRQFFGQNGSSTHPEANARPSSPVPPKDESRLTSGYPFLPAQSE</sequence>
<reference evidence="2 3" key="1">
    <citation type="submission" date="2021-11" db="EMBL/GenBank/DDBJ databases">
        <authorList>
            <person name="Lee D.-H."/>
            <person name="Kim S.-B."/>
        </authorList>
    </citation>
    <scope>NUCLEOTIDE SEQUENCE [LARGE SCALE GENOMIC DNA]</scope>
    <source>
        <strain evidence="2 3">KCTC 52223</strain>
    </source>
</reference>
<organism evidence="2 3">
    <name type="scientific">Reyranella aquatilis</name>
    <dbReference type="NCBI Taxonomy" id="2035356"/>
    <lineage>
        <taxon>Bacteria</taxon>
        <taxon>Pseudomonadati</taxon>
        <taxon>Pseudomonadota</taxon>
        <taxon>Alphaproteobacteria</taxon>
        <taxon>Hyphomicrobiales</taxon>
        <taxon>Reyranellaceae</taxon>
        <taxon>Reyranella</taxon>
    </lineage>
</organism>
<comment type="caution">
    <text evidence="2">The sequence shown here is derived from an EMBL/GenBank/DDBJ whole genome shotgun (WGS) entry which is preliminary data.</text>
</comment>
<dbReference type="NCBIfam" id="TIGR04360">
    <property type="entry name" value="other_trbK"/>
    <property type="match status" value="1"/>
</dbReference>
<feature type="compositionally biased region" description="Polar residues" evidence="1">
    <location>
        <begin position="81"/>
        <end position="90"/>
    </location>
</feature>
<feature type="region of interest" description="Disordered" evidence="1">
    <location>
        <begin position="80"/>
        <end position="120"/>
    </location>
</feature>
<accession>A0ABS8KVQ6</accession>